<evidence type="ECO:0000313" key="4">
    <source>
        <dbReference type="Proteomes" id="UP001218231"/>
    </source>
</evidence>
<feature type="domain" description="Putative Flp pilus-assembly TadG-like N-terminal" evidence="2">
    <location>
        <begin position="25"/>
        <end position="70"/>
    </location>
</feature>
<evidence type="ECO:0000256" key="1">
    <source>
        <dbReference type="SAM" id="Phobius"/>
    </source>
</evidence>
<gene>
    <name evidence="3" type="ORF">PQ457_18260</name>
</gene>
<dbReference type="Proteomes" id="UP001218231">
    <property type="component" value="Plasmid unnamed1"/>
</dbReference>
<sequence length="559" mass="59513">MSFRLQTLTRSLRLVLGPLRRDGRGNVMAMTALAIIPLVFATGFGVDYSRAQRLQTKLNAAADAAVLAAVVPQMLNQTDAAAQLAAQNMFDQQVNSLSGLSSISRTVTISSTQSGSLGTLRLAKITYTASSSNIFSTILHVPTLPINGSASASASQPPSINFYIALDTSPSMLLPTTTTGITNLTAGARWNGEQYYYGRVDGCDFACHSSNMHQWNAGTYVVDSSSRPIYLNNNTSSSITFYRVACDGTVYDNNGTKLGTKGSISGSATYCSGYNPAANPVNLTYLPTGASKTTTVSVNFPDSWWLARNYSIVNPGQSAITLRTDAEGEAAAGVIQYAYQVEQQYATASVPPIYKMQFFTFNVGNPAPLSTSPFGTMTDVATLQGQTFPNLGAQAPLLAANSYWTSLSTYTGNADTNFTSMFNWMQSTMPSTSGSGTQASPQNVLILVTDGLEDDNTGDGITQLNANNISQCNAIKATGTRIAILYTQYLPATINYTLHPTFNSTAANNVPYIQQQLQACASQNADGTYLFQTVSTDGSVSTALNTLFAMVVQSARLVK</sequence>
<keyword evidence="4" id="KW-1185">Reference proteome</keyword>
<reference evidence="3 4" key="1">
    <citation type="submission" date="2023-02" db="EMBL/GenBank/DDBJ databases">
        <title>Genome sequence of Novosphingobium humi KACC 19094.</title>
        <authorList>
            <person name="Kim S."/>
            <person name="Heo J."/>
            <person name="Kwon S.-W."/>
        </authorList>
    </citation>
    <scope>NUCLEOTIDE SEQUENCE [LARGE SCALE GENOMIC DNA]</scope>
    <source>
        <strain evidence="3 4">KACC 19094</strain>
        <plasmid evidence="3 4">unnamed1</plasmid>
    </source>
</reference>
<geneLocation type="plasmid" evidence="3 4">
    <name>unnamed1</name>
</geneLocation>
<keyword evidence="1" id="KW-0812">Transmembrane</keyword>
<keyword evidence="1" id="KW-1133">Transmembrane helix</keyword>
<dbReference type="EMBL" id="CP117418">
    <property type="protein sequence ID" value="WCT80006.1"/>
    <property type="molecule type" value="Genomic_DNA"/>
</dbReference>
<name>A0ABY7U5B1_9SPHN</name>
<protein>
    <submittedName>
        <fullName evidence="3">Pilus assembly protein TadG-related protein</fullName>
    </submittedName>
</protein>
<evidence type="ECO:0000313" key="3">
    <source>
        <dbReference type="EMBL" id="WCT80006.1"/>
    </source>
</evidence>
<organism evidence="3 4">
    <name type="scientific">Novosphingobium humi</name>
    <dbReference type="NCBI Taxonomy" id="2282397"/>
    <lineage>
        <taxon>Bacteria</taxon>
        <taxon>Pseudomonadati</taxon>
        <taxon>Pseudomonadota</taxon>
        <taxon>Alphaproteobacteria</taxon>
        <taxon>Sphingomonadales</taxon>
        <taxon>Sphingomonadaceae</taxon>
        <taxon>Novosphingobium</taxon>
    </lineage>
</organism>
<evidence type="ECO:0000259" key="2">
    <source>
        <dbReference type="Pfam" id="PF13400"/>
    </source>
</evidence>
<keyword evidence="1" id="KW-0472">Membrane</keyword>
<proteinExistence type="predicted"/>
<accession>A0ABY7U5B1</accession>
<dbReference type="InterPro" id="IPR028087">
    <property type="entry name" value="Tad_N"/>
</dbReference>
<dbReference type="RefSeq" id="WP_273620279.1">
    <property type="nucleotide sequence ID" value="NZ_CP117418.1"/>
</dbReference>
<keyword evidence="3" id="KW-0614">Plasmid</keyword>
<dbReference type="Pfam" id="PF13400">
    <property type="entry name" value="Tad"/>
    <property type="match status" value="1"/>
</dbReference>
<feature type="transmembrane region" description="Helical" evidence="1">
    <location>
        <begin position="27"/>
        <end position="46"/>
    </location>
</feature>